<evidence type="ECO:0000256" key="1">
    <source>
        <dbReference type="SAM" id="MobiDB-lite"/>
    </source>
</evidence>
<organism evidence="3 4">
    <name type="scientific">Prunus persica</name>
    <name type="common">Peach</name>
    <name type="synonym">Amygdalus persica</name>
    <dbReference type="NCBI Taxonomy" id="3760"/>
    <lineage>
        <taxon>Eukaryota</taxon>
        <taxon>Viridiplantae</taxon>
        <taxon>Streptophyta</taxon>
        <taxon>Embryophyta</taxon>
        <taxon>Tracheophyta</taxon>
        <taxon>Spermatophyta</taxon>
        <taxon>Magnoliopsida</taxon>
        <taxon>eudicotyledons</taxon>
        <taxon>Gunneridae</taxon>
        <taxon>Pentapetalae</taxon>
        <taxon>rosids</taxon>
        <taxon>fabids</taxon>
        <taxon>Rosales</taxon>
        <taxon>Rosaceae</taxon>
        <taxon>Amygdaloideae</taxon>
        <taxon>Amygdaleae</taxon>
        <taxon>Prunus</taxon>
    </lineage>
</organism>
<name>A0A251MW26_PRUPE</name>
<gene>
    <name evidence="3" type="ORF">PRUPE_8G056400</name>
</gene>
<feature type="domain" description="AT3G52170-like helix-turn-helix" evidence="2">
    <location>
        <begin position="160"/>
        <end position="209"/>
    </location>
</feature>
<dbReference type="Proteomes" id="UP000006882">
    <property type="component" value="Chromosome G8"/>
</dbReference>
<dbReference type="OrthoDB" id="1930826at2759"/>
<sequence>MDAILLADLNLVSMIRKEREKRDIERQKEWLASGEEERRFLLRLVLGMGGCQSFGRKSKALDNQTARHANPTFHGCTCSLVEIGHAPPQSMLRRSLTFSSFNSHKHLNKSVLLSGWRGRPYAGNANAAAAEADAEAEAEAEAVAEAPKRNVRRVKGKRLSKAERQAMLEPFVNKYRAMNAGAFPTVSCAQKELGGSYYVVKGILQELQYKAKMSPWSPVSADMPKQEEVREIESLAQVEENSNSQVSVHASTETDSEVTYDADLPGQEGVGEMESLTQCEENSISEVSADAGVQNDSEETYDTDLPGQEEVGEIESLTGVEDNSTYGVSADASGRHLEANEEAQASSSVEILSEEVITRGSDSDLVATQSNFLKVDSVESSYKDPDELSNSKEEAKQNLSGSISKECQLSEERFEVVSYPFGKSENSERAEAEADKQDFVAKEKDLPIGEANRASLPSFGDIQDMKKQEHALEDLPDYDDLKCKREKYEEIPLPDKLPKDLPGRQADDAEPSSKSTLWGNMKSFANGIISIFRKL</sequence>
<dbReference type="PANTHER" id="PTHR34568">
    <property type="entry name" value="RRM DOMAIN-CONTAINING PROTEIN"/>
    <property type="match status" value="1"/>
</dbReference>
<dbReference type="Pfam" id="PF25896">
    <property type="entry name" value="HTH_AT3G52170"/>
    <property type="match status" value="1"/>
</dbReference>
<feature type="compositionally biased region" description="Basic and acidic residues" evidence="1">
    <location>
        <begin position="381"/>
        <end position="396"/>
    </location>
</feature>
<evidence type="ECO:0000313" key="3">
    <source>
        <dbReference type="EMBL" id="ONH90479.1"/>
    </source>
</evidence>
<accession>A0A251MW26</accession>
<evidence type="ECO:0000259" key="2">
    <source>
        <dbReference type="Pfam" id="PF25896"/>
    </source>
</evidence>
<dbReference type="PANTHER" id="PTHR34568:SF4">
    <property type="entry name" value="OS02G0638000 PROTEIN"/>
    <property type="match status" value="1"/>
</dbReference>
<dbReference type="InterPro" id="IPR058942">
    <property type="entry name" value="AT3G52170-like"/>
</dbReference>
<evidence type="ECO:0000313" key="4">
    <source>
        <dbReference type="Proteomes" id="UP000006882"/>
    </source>
</evidence>
<dbReference type="InterPro" id="IPR058941">
    <property type="entry name" value="HTH_AT3G52170-like"/>
</dbReference>
<feature type="compositionally biased region" description="Polar residues" evidence="1">
    <location>
        <begin position="275"/>
        <end position="286"/>
    </location>
</feature>
<feature type="region of interest" description="Disordered" evidence="1">
    <location>
        <begin position="492"/>
        <end position="519"/>
    </location>
</feature>
<keyword evidence="4" id="KW-1185">Reference proteome</keyword>
<feature type="compositionally biased region" description="Basic and acidic residues" evidence="1">
    <location>
        <begin position="425"/>
        <end position="439"/>
    </location>
</feature>
<protein>
    <recommendedName>
        <fullName evidence="2">AT3G52170-like helix-turn-helix domain-containing protein</fullName>
    </recommendedName>
</protein>
<proteinExistence type="predicted"/>
<feature type="region of interest" description="Disordered" evidence="1">
    <location>
        <begin position="237"/>
        <end position="349"/>
    </location>
</feature>
<reference evidence="3 4" key="1">
    <citation type="journal article" date="2013" name="Nat. Genet.">
        <title>The high-quality draft genome of peach (Prunus persica) identifies unique patterns of genetic diversity, domestication and genome evolution.</title>
        <authorList>
            <consortium name="International Peach Genome Initiative"/>
            <person name="Verde I."/>
            <person name="Abbott A.G."/>
            <person name="Scalabrin S."/>
            <person name="Jung S."/>
            <person name="Shu S."/>
            <person name="Marroni F."/>
            <person name="Zhebentyayeva T."/>
            <person name="Dettori M.T."/>
            <person name="Grimwood J."/>
            <person name="Cattonaro F."/>
            <person name="Zuccolo A."/>
            <person name="Rossini L."/>
            <person name="Jenkins J."/>
            <person name="Vendramin E."/>
            <person name="Meisel L.A."/>
            <person name="Decroocq V."/>
            <person name="Sosinski B."/>
            <person name="Prochnik S."/>
            <person name="Mitros T."/>
            <person name="Policriti A."/>
            <person name="Cipriani G."/>
            <person name="Dondini L."/>
            <person name="Ficklin S."/>
            <person name="Goodstein D.M."/>
            <person name="Xuan P."/>
            <person name="Del Fabbro C."/>
            <person name="Aramini V."/>
            <person name="Copetti D."/>
            <person name="Gonzalez S."/>
            <person name="Horner D.S."/>
            <person name="Falchi R."/>
            <person name="Lucas S."/>
            <person name="Mica E."/>
            <person name="Maldonado J."/>
            <person name="Lazzari B."/>
            <person name="Bielenberg D."/>
            <person name="Pirona R."/>
            <person name="Miculan M."/>
            <person name="Barakat A."/>
            <person name="Testolin R."/>
            <person name="Stella A."/>
            <person name="Tartarini S."/>
            <person name="Tonutti P."/>
            <person name="Arus P."/>
            <person name="Orellana A."/>
            <person name="Wells C."/>
            <person name="Main D."/>
            <person name="Vizzotto G."/>
            <person name="Silva H."/>
            <person name="Salamini F."/>
            <person name="Schmutz J."/>
            <person name="Morgante M."/>
            <person name="Rokhsar D.S."/>
        </authorList>
    </citation>
    <scope>NUCLEOTIDE SEQUENCE [LARGE SCALE GENOMIC DNA]</scope>
    <source>
        <strain evidence="4">cv. Nemared</strain>
    </source>
</reference>
<dbReference type="eggNOG" id="ENOG502S4TR">
    <property type="taxonomic scope" value="Eukaryota"/>
</dbReference>
<feature type="compositionally biased region" description="Basic and acidic residues" evidence="1">
    <location>
        <begin position="496"/>
        <end position="507"/>
    </location>
</feature>
<dbReference type="AlphaFoldDB" id="A0A251MW26"/>
<feature type="compositionally biased region" description="Polar residues" evidence="1">
    <location>
        <begin position="239"/>
        <end position="253"/>
    </location>
</feature>
<feature type="region of interest" description="Disordered" evidence="1">
    <location>
        <begin position="377"/>
        <end position="404"/>
    </location>
</feature>
<dbReference type="Gramene" id="ONH90479">
    <property type="protein sequence ID" value="ONH90479"/>
    <property type="gene ID" value="PRUPE_8G056400"/>
</dbReference>
<dbReference type="EMBL" id="CM007658">
    <property type="protein sequence ID" value="ONH90479.1"/>
    <property type="molecule type" value="Genomic_DNA"/>
</dbReference>
<feature type="region of interest" description="Disordered" evidence="1">
    <location>
        <begin position="420"/>
        <end position="439"/>
    </location>
</feature>